<evidence type="ECO:0000313" key="2">
    <source>
        <dbReference type="EMBL" id="ERN00317.1"/>
    </source>
</evidence>
<keyword evidence="3" id="KW-1185">Reference proteome</keyword>
<dbReference type="AlphaFoldDB" id="W1NT06"/>
<dbReference type="HOGENOM" id="CLU_2486365_0_0_1"/>
<sequence length="87" mass="9330">MKYFRKEGYDVCPTATKALSKVRRYLSHRVGSLKDRKSGAIPNGANGSATSAQLQASPLSSNSNQKSSSRANAASFISTSSRPKDLH</sequence>
<feature type="compositionally biased region" description="Polar residues" evidence="1">
    <location>
        <begin position="45"/>
        <end position="55"/>
    </location>
</feature>
<feature type="region of interest" description="Disordered" evidence="1">
    <location>
        <begin position="30"/>
        <end position="87"/>
    </location>
</feature>
<dbReference type="EMBL" id="KI394917">
    <property type="protein sequence ID" value="ERN00317.1"/>
    <property type="molecule type" value="Genomic_DNA"/>
</dbReference>
<gene>
    <name evidence="2" type="ORF">AMTR_s00107p00149120</name>
</gene>
<dbReference type="Gramene" id="ERN00317">
    <property type="protein sequence ID" value="ERN00317"/>
    <property type="gene ID" value="AMTR_s00107p00149120"/>
</dbReference>
<reference evidence="2" key="1">
    <citation type="submission" date="2013-08" db="EMBL/GenBank/DDBJ databases">
        <authorList>
            <person name="Albert V.A."/>
            <person name="Barbazuk W.B."/>
            <person name="Chamala S."/>
            <person name="Chanderbali A.S."/>
            <person name="dePamphilis C.W."/>
            <person name="Der J.P."/>
            <person name="Estill J.C."/>
            <person name="Leebens-Mack J."/>
            <person name="Ma H."/>
            <person name="Palmer J.D."/>
            <person name="Rounsley S."/>
            <person name="Sankoff D."/>
            <person name="Schuster S.C."/>
            <person name="Soltis D.E."/>
            <person name="Soltis P.S."/>
            <person name="Wessler S.R."/>
            <person name="Wing R.A."/>
        </authorList>
    </citation>
    <scope>NUCLEOTIDE SEQUENCE</scope>
    <source>
        <tissue evidence="2">Leaf</tissue>
    </source>
</reference>
<feature type="compositionally biased region" description="Low complexity" evidence="1">
    <location>
        <begin position="56"/>
        <end position="75"/>
    </location>
</feature>
<proteinExistence type="predicted"/>
<organism evidence="2 3">
    <name type="scientific">Amborella trichopoda</name>
    <dbReference type="NCBI Taxonomy" id="13333"/>
    <lineage>
        <taxon>Eukaryota</taxon>
        <taxon>Viridiplantae</taxon>
        <taxon>Streptophyta</taxon>
        <taxon>Embryophyta</taxon>
        <taxon>Tracheophyta</taxon>
        <taxon>Spermatophyta</taxon>
        <taxon>Magnoliopsida</taxon>
        <taxon>Amborellales</taxon>
        <taxon>Amborellaceae</taxon>
        <taxon>Amborella</taxon>
    </lineage>
</organism>
<evidence type="ECO:0000313" key="3">
    <source>
        <dbReference type="Proteomes" id="UP000017836"/>
    </source>
</evidence>
<dbReference type="Proteomes" id="UP000017836">
    <property type="component" value="Unassembled WGS sequence"/>
</dbReference>
<protein>
    <submittedName>
        <fullName evidence="2">Uncharacterized protein</fullName>
    </submittedName>
</protein>
<accession>W1NT06</accession>
<name>W1NT06_AMBTC</name>
<evidence type="ECO:0000256" key="1">
    <source>
        <dbReference type="SAM" id="MobiDB-lite"/>
    </source>
</evidence>